<dbReference type="HAMAP" id="MF_00134_B">
    <property type="entry name" value="IGPS_B"/>
    <property type="match status" value="1"/>
</dbReference>
<keyword evidence="4 8" id="KW-0210">Decarboxylase</keyword>
<evidence type="ECO:0000256" key="7">
    <source>
        <dbReference type="ARBA" id="ARBA00023239"/>
    </source>
</evidence>
<reference evidence="11" key="1">
    <citation type="submission" date="2005-08" db="EMBL/GenBank/DDBJ databases">
        <title>Complete sequence of chromosome 1 of Nitrosospira multiformis ATCC 25196.</title>
        <authorList>
            <person name="Copeland A."/>
            <person name="Lucas S."/>
            <person name="Lapidus A."/>
            <person name="Barry K."/>
            <person name="Detter J.C."/>
            <person name="Glavina T."/>
            <person name="Hammon N."/>
            <person name="Israni S."/>
            <person name="Pitluck S."/>
            <person name="Chain P."/>
            <person name="Malfatti S."/>
            <person name="Shin M."/>
            <person name="Vergez L."/>
            <person name="Schmutz J."/>
            <person name="Larimer F."/>
            <person name="Land M."/>
            <person name="Hauser L."/>
            <person name="Kyrpides N."/>
            <person name="Lykidis A."/>
            <person name="Richardson P."/>
        </authorList>
    </citation>
    <scope>NUCLEOTIDE SEQUENCE [LARGE SCALE GENOMIC DNA]</scope>
    <source>
        <strain evidence="11">ATCC 25196 / NCIMB 11849 / C 71</strain>
    </source>
</reference>
<reference evidence="10 11" key="2">
    <citation type="journal article" date="2008" name="Appl. Environ. Microbiol.">
        <title>Complete genome sequence of Nitrosospira multiformis, an ammonia-oxidizing bacterium from the soil environment.</title>
        <authorList>
            <person name="Norton J.M."/>
            <person name="Klotz M.G."/>
            <person name="Stein L.Y."/>
            <person name="Arp D.J."/>
            <person name="Bottomley P.J."/>
            <person name="Chain P.S."/>
            <person name="Hauser L.J."/>
            <person name="Land M.L."/>
            <person name="Larimer F.W."/>
            <person name="Shin M.W."/>
            <person name="Starkenburg S.R."/>
        </authorList>
    </citation>
    <scope>NUCLEOTIDE SEQUENCE [LARGE SCALE GENOMIC DNA]</scope>
    <source>
        <strain evidence="11">ATCC 25196 / NCIMB 11849 / C 71</strain>
    </source>
</reference>
<evidence type="ECO:0000256" key="6">
    <source>
        <dbReference type="ARBA" id="ARBA00023141"/>
    </source>
</evidence>
<sequence length="279" mass="30267">MIMANILQEIVATKRQEIAALKAQGSLAVLRRQAEALPPPRDFIGALRKKLALGLPAVIAEIKKASPSKGVLREQFDPAAIAVSYGQHGAACLSVLTDQQYFGGSAEYLKQARSACDLPVLRKDFMLDEYQVAEARLMGADCILIIVAAFRDPFISAGSHRQQEEAVVEMRKLESLAHALGMAVLVEVHDGAELELALELASPLIGINNRNLHTFETRLDTTLHLLDRIPPDRMAITESGVLTPDDVALMRGHGVGIFLVGEAFMRAPDPGTELARLFG</sequence>
<accession>Q2Y5X0</accession>
<keyword evidence="11" id="KW-1185">Reference proteome</keyword>
<dbReference type="HOGENOM" id="CLU_034247_2_0_4"/>
<feature type="domain" description="Indole-3-glycerol phosphate synthase" evidence="9">
    <location>
        <begin position="7"/>
        <end position="276"/>
    </location>
</feature>
<dbReference type="PANTHER" id="PTHR22854:SF2">
    <property type="entry name" value="INDOLE-3-GLYCEROL-PHOSPHATE SYNTHASE"/>
    <property type="match status" value="1"/>
</dbReference>
<dbReference type="KEGG" id="nmu:Nmul_A2562"/>
<evidence type="ECO:0000313" key="10">
    <source>
        <dbReference type="EMBL" id="ABB75851.1"/>
    </source>
</evidence>
<dbReference type="STRING" id="323848.Nmul_A2562"/>
<dbReference type="SUPFAM" id="SSF51366">
    <property type="entry name" value="Ribulose-phoshate binding barrel"/>
    <property type="match status" value="1"/>
</dbReference>
<dbReference type="EC" id="4.1.1.48" evidence="8"/>
<dbReference type="GO" id="GO:0000162">
    <property type="term" value="P:L-tryptophan biosynthetic process"/>
    <property type="evidence" value="ECO:0007669"/>
    <property type="project" value="UniProtKB-UniRule"/>
</dbReference>
<evidence type="ECO:0000256" key="2">
    <source>
        <dbReference type="ARBA" id="ARBA00004696"/>
    </source>
</evidence>
<dbReference type="InterPro" id="IPR045186">
    <property type="entry name" value="Indole-3-glycerol_P_synth"/>
</dbReference>
<keyword evidence="7 8" id="KW-0456">Lyase</keyword>
<dbReference type="GO" id="GO:0004640">
    <property type="term" value="F:phosphoribosylanthranilate isomerase activity"/>
    <property type="evidence" value="ECO:0007669"/>
    <property type="project" value="TreeGrafter"/>
</dbReference>
<dbReference type="EMBL" id="CP000103">
    <property type="protein sequence ID" value="ABB75851.1"/>
    <property type="molecule type" value="Genomic_DNA"/>
</dbReference>
<dbReference type="AlphaFoldDB" id="Q2Y5X0"/>
<evidence type="ECO:0000256" key="8">
    <source>
        <dbReference type="HAMAP-Rule" id="MF_00134"/>
    </source>
</evidence>
<dbReference type="PROSITE" id="PS00614">
    <property type="entry name" value="IGPS"/>
    <property type="match status" value="1"/>
</dbReference>
<dbReference type="FunFam" id="3.20.20.70:FF:000024">
    <property type="entry name" value="Indole-3-glycerol phosphate synthase"/>
    <property type="match status" value="1"/>
</dbReference>
<dbReference type="InterPro" id="IPR013798">
    <property type="entry name" value="Indole-3-glycerol_P_synth_dom"/>
</dbReference>
<protein>
    <recommendedName>
        <fullName evidence="8">Indole-3-glycerol phosphate synthase</fullName>
        <shortName evidence="8">IGPS</shortName>
        <ecNumber evidence="8">4.1.1.48</ecNumber>
    </recommendedName>
</protein>
<comment type="pathway">
    <text evidence="2 8">Amino-acid biosynthesis; L-tryptophan biosynthesis; L-tryptophan from chorismate: step 4/5.</text>
</comment>
<dbReference type="Pfam" id="PF00218">
    <property type="entry name" value="IGPS"/>
    <property type="match status" value="1"/>
</dbReference>
<dbReference type="eggNOG" id="COG0134">
    <property type="taxonomic scope" value="Bacteria"/>
</dbReference>
<dbReference type="Proteomes" id="UP000002718">
    <property type="component" value="Chromosome"/>
</dbReference>
<dbReference type="Gene3D" id="3.20.20.70">
    <property type="entry name" value="Aldolase class I"/>
    <property type="match status" value="1"/>
</dbReference>
<keyword evidence="3 8" id="KW-0028">Amino-acid biosynthesis</keyword>
<proteinExistence type="inferred from homology"/>
<evidence type="ECO:0000256" key="5">
    <source>
        <dbReference type="ARBA" id="ARBA00022822"/>
    </source>
</evidence>
<evidence type="ECO:0000259" key="9">
    <source>
        <dbReference type="Pfam" id="PF00218"/>
    </source>
</evidence>
<gene>
    <name evidence="8" type="primary">trpC</name>
    <name evidence="10" type="ordered locus">Nmul_A2562</name>
</gene>
<dbReference type="InterPro" id="IPR011060">
    <property type="entry name" value="RibuloseP-bd_barrel"/>
</dbReference>
<keyword evidence="5 8" id="KW-0822">Tryptophan biosynthesis</keyword>
<dbReference type="NCBIfam" id="NF001373">
    <property type="entry name" value="PRK00278.1-6"/>
    <property type="match status" value="1"/>
</dbReference>
<evidence type="ECO:0000313" key="11">
    <source>
        <dbReference type="Proteomes" id="UP000002718"/>
    </source>
</evidence>
<dbReference type="InterPro" id="IPR013785">
    <property type="entry name" value="Aldolase_TIM"/>
</dbReference>
<evidence type="ECO:0000256" key="4">
    <source>
        <dbReference type="ARBA" id="ARBA00022793"/>
    </source>
</evidence>
<dbReference type="GO" id="GO:0004425">
    <property type="term" value="F:indole-3-glycerol-phosphate synthase activity"/>
    <property type="evidence" value="ECO:0007669"/>
    <property type="project" value="UniProtKB-UniRule"/>
</dbReference>
<dbReference type="UniPathway" id="UPA00035">
    <property type="reaction ID" value="UER00043"/>
</dbReference>
<organism evidence="10 11">
    <name type="scientific">Nitrosospira multiformis (strain ATCC 25196 / NCIMB 11849 / C 71)</name>
    <dbReference type="NCBI Taxonomy" id="323848"/>
    <lineage>
        <taxon>Bacteria</taxon>
        <taxon>Pseudomonadati</taxon>
        <taxon>Pseudomonadota</taxon>
        <taxon>Betaproteobacteria</taxon>
        <taxon>Nitrosomonadales</taxon>
        <taxon>Nitrosomonadaceae</taxon>
        <taxon>Nitrosospira</taxon>
    </lineage>
</organism>
<comment type="catalytic activity">
    <reaction evidence="1 8">
        <text>1-(2-carboxyphenylamino)-1-deoxy-D-ribulose 5-phosphate + H(+) = (1S,2R)-1-C-(indol-3-yl)glycerol 3-phosphate + CO2 + H2O</text>
        <dbReference type="Rhea" id="RHEA:23476"/>
        <dbReference type="ChEBI" id="CHEBI:15377"/>
        <dbReference type="ChEBI" id="CHEBI:15378"/>
        <dbReference type="ChEBI" id="CHEBI:16526"/>
        <dbReference type="ChEBI" id="CHEBI:58613"/>
        <dbReference type="ChEBI" id="CHEBI:58866"/>
        <dbReference type="EC" id="4.1.1.48"/>
    </reaction>
</comment>
<comment type="similarity">
    <text evidence="8">Belongs to the TrpC family.</text>
</comment>
<dbReference type="InterPro" id="IPR001468">
    <property type="entry name" value="Indole-3-GlycerolPSynthase_CS"/>
</dbReference>
<dbReference type="CDD" id="cd00331">
    <property type="entry name" value="IGPS"/>
    <property type="match status" value="1"/>
</dbReference>
<evidence type="ECO:0000256" key="1">
    <source>
        <dbReference type="ARBA" id="ARBA00001633"/>
    </source>
</evidence>
<keyword evidence="6 8" id="KW-0057">Aromatic amino acid biosynthesis</keyword>
<evidence type="ECO:0000256" key="3">
    <source>
        <dbReference type="ARBA" id="ARBA00022605"/>
    </source>
</evidence>
<name>Q2Y5X0_NITMU</name>
<dbReference type="NCBIfam" id="NF001377">
    <property type="entry name" value="PRK00278.2-4"/>
    <property type="match status" value="1"/>
</dbReference>
<dbReference type="PANTHER" id="PTHR22854">
    <property type="entry name" value="TRYPTOPHAN BIOSYNTHESIS PROTEIN"/>
    <property type="match status" value="1"/>
</dbReference>